<name>A0AAU7NW20_9GAMM</name>
<evidence type="ECO:0000313" key="3">
    <source>
        <dbReference type="EMBL" id="XBS21202.1"/>
    </source>
</evidence>
<dbReference type="KEGG" id="mech:Q9L42_003520"/>
<dbReference type="RefSeq" id="WP_305909807.1">
    <property type="nucleotide sequence ID" value="NZ_CP157743.1"/>
</dbReference>
<evidence type="ECO:0000313" key="4">
    <source>
        <dbReference type="Proteomes" id="UP001225378"/>
    </source>
</evidence>
<keyword evidence="1" id="KW-0812">Transmembrane</keyword>
<dbReference type="Proteomes" id="UP001225378">
    <property type="component" value="Chromosome"/>
</dbReference>
<organism evidence="3 4">
    <name type="scientific">Methylomarinum roseum</name>
    <dbReference type="NCBI Taxonomy" id="3067653"/>
    <lineage>
        <taxon>Bacteria</taxon>
        <taxon>Pseudomonadati</taxon>
        <taxon>Pseudomonadota</taxon>
        <taxon>Gammaproteobacteria</taxon>
        <taxon>Methylococcales</taxon>
        <taxon>Methylococcaceae</taxon>
        <taxon>Methylomarinum</taxon>
    </lineage>
</organism>
<keyword evidence="1" id="KW-0472">Membrane</keyword>
<proteinExistence type="predicted"/>
<dbReference type="InterPro" id="IPR025746">
    <property type="entry name" value="PilX_N_dom"/>
</dbReference>
<keyword evidence="4" id="KW-1185">Reference proteome</keyword>
<accession>A0AAU7NW20</accession>
<gene>
    <name evidence="3" type="ORF">Q9L42_003520</name>
</gene>
<dbReference type="EMBL" id="CP157743">
    <property type="protein sequence ID" value="XBS21202.1"/>
    <property type="molecule type" value="Genomic_DNA"/>
</dbReference>
<dbReference type="Pfam" id="PF14341">
    <property type="entry name" value="PilX_N"/>
    <property type="match status" value="1"/>
</dbReference>
<evidence type="ECO:0000256" key="1">
    <source>
        <dbReference type="SAM" id="Phobius"/>
    </source>
</evidence>
<reference evidence="3 4" key="1">
    <citation type="journal article" date="2024" name="Microbiology">
        <title>Methylomarinum rosea sp. nov., a novel halophilic methanotrophic bacterium from the hypersaline Lake Elton.</title>
        <authorList>
            <person name="Suleimanov R.Z."/>
            <person name="Oshkin I.Y."/>
            <person name="Danilova O.V."/>
            <person name="Suzina N.E."/>
            <person name="Dedysh S.N."/>
        </authorList>
    </citation>
    <scope>NUCLEOTIDE SEQUENCE [LARGE SCALE GENOMIC DNA]</scope>
    <source>
        <strain evidence="3 4">Ch1-1</strain>
    </source>
</reference>
<feature type="domain" description="Type 4 fimbrial biogenesis protein PilX N-terminal" evidence="2">
    <location>
        <begin position="12"/>
        <end position="63"/>
    </location>
</feature>
<feature type="transmembrane region" description="Helical" evidence="1">
    <location>
        <begin position="12"/>
        <end position="35"/>
    </location>
</feature>
<sequence>MNRNLTTRFYQQGAAALFIAVILLFASSLIVLYAGKIGVQDQRISGNDSRAKQAFANAEAGMEEAASRLMSGGVAYNTTVTYVNSVAEPFYQAQVYKSAGGIEVSSQGYADAYNSDSTATVRQDFGFHNVLGEGPDSPLIVAGNVPPTGNMEIVGNPNGAGKGVNVAVWTSNNVSASGSATTCERGEYEANGSPIASDNDKFNVCSANDCGCSGTIDGIISQSGTVGADIVANDPDFPSDVFAYVFGVPSEKYNLIRGIAEVVGDCSGFDANSNGIYWVEGECDLPGNDIGGATGDNCGKSAERLCTVVIVIDDENLKKTGGDSKLYGLIFMFENPDQTGDAVSTINMGGSTSIYGALIADHSVCASSSCISGSFDLVYERSIFEDLASDETNQILARVAGTWIDQ</sequence>
<dbReference type="AlphaFoldDB" id="A0AAU7NW20"/>
<evidence type="ECO:0000259" key="2">
    <source>
        <dbReference type="Pfam" id="PF14341"/>
    </source>
</evidence>
<protein>
    <submittedName>
        <fullName evidence="3">Pilus assembly PilX N-terminal domain-containing protein</fullName>
    </submittedName>
</protein>
<keyword evidence="1" id="KW-1133">Transmembrane helix</keyword>